<proteinExistence type="predicted"/>
<dbReference type="EMBL" id="FCOM02000158">
    <property type="protein sequence ID" value="SAL88680.1"/>
    <property type="molecule type" value="Genomic_DNA"/>
</dbReference>
<accession>A0A158L6X7</accession>
<gene>
    <name evidence="1" type="ORF">AWB74_08679</name>
</gene>
<sequence>MARWTSLTEQVIEIVQLWRDCLYETMAHSATGVQREAKCHASAGRVWRGHETPQDGGHLCAMAVLCIQVSVKGG</sequence>
<name>A0A158L6X7_9BURK</name>
<protein>
    <submittedName>
        <fullName evidence="1">Uncharacterized protein</fullName>
    </submittedName>
</protein>
<dbReference type="Proteomes" id="UP000055019">
    <property type="component" value="Unassembled WGS sequence"/>
</dbReference>
<reference evidence="1" key="1">
    <citation type="submission" date="2016-01" db="EMBL/GenBank/DDBJ databases">
        <authorList>
            <person name="Peeters C."/>
        </authorList>
    </citation>
    <scope>NUCLEOTIDE SEQUENCE [LARGE SCALE GENOMIC DNA]</scope>
    <source>
        <strain evidence="1">LMG 29317</strain>
    </source>
</reference>
<dbReference type="AlphaFoldDB" id="A0A158L6X7"/>
<comment type="caution">
    <text evidence="1">The sequence shown here is derived from an EMBL/GenBank/DDBJ whole genome shotgun (WGS) entry which is preliminary data.</text>
</comment>
<evidence type="ECO:0000313" key="1">
    <source>
        <dbReference type="EMBL" id="SAL88680.1"/>
    </source>
</evidence>
<keyword evidence="2" id="KW-1185">Reference proteome</keyword>
<evidence type="ECO:0000313" key="2">
    <source>
        <dbReference type="Proteomes" id="UP000055019"/>
    </source>
</evidence>
<organism evidence="1 2">
    <name type="scientific">Caballeronia arvi</name>
    <dbReference type="NCBI Taxonomy" id="1777135"/>
    <lineage>
        <taxon>Bacteria</taxon>
        <taxon>Pseudomonadati</taxon>
        <taxon>Pseudomonadota</taxon>
        <taxon>Betaproteobacteria</taxon>
        <taxon>Burkholderiales</taxon>
        <taxon>Burkholderiaceae</taxon>
        <taxon>Caballeronia</taxon>
    </lineage>
</organism>